<protein>
    <submittedName>
        <fullName evidence="1">Neuroblastoma-amplified sequence</fullName>
    </submittedName>
</protein>
<evidence type="ECO:0000313" key="1">
    <source>
        <dbReference type="EMBL" id="KPJ21200.1"/>
    </source>
</evidence>
<reference evidence="1 2" key="1">
    <citation type="journal article" date="2015" name="Nat. Commun.">
        <title>Outbred genome sequencing and CRISPR/Cas9 gene editing in butterflies.</title>
        <authorList>
            <person name="Li X."/>
            <person name="Fan D."/>
            <person name="Zhang W."/>
            <person name="Liu G."/>
            <person name="Zhang L."/>
            <person name="Zhao L."/>
            <person name="Fang X."/>
            <person name="Chen L."/>
            <person name="Dong Y."/>
            <person name="Chen Y."/>
            <person name="Ding Y."/>
            <person name="Zhao R."/>
            <person name="Feng M."/>
            <person name="Zhu Y."/>
            <person name="Feng Y."/>
            <person name="Jiang X."/>
            <person name="Zhu D."/>
            <person name="Xiang H."/>
            <person name="Feng X."/>
            <person name="Li S."/>
            <person name="Wang J."/>
            <person name="Zhang G."/>
            <person name="Kronforst M.R."/>
            <person name="Wang W."/>
        </authorList>
    </citation>
    <scope>NUCLEOTIDE SEQUENCE [LARGE SCALE GENOMIC DNA]</scope>
    <source>
        <strain evidence="1">Ya'a_city_454_Pm</strain>
        <tissue evidence="1">Whole body</tissue>
    </source>
</reference>
<dbReference type="PANTHER" id="PTHR15922:SF2">
    <property type="entry name" value="NBAS SUBUNIT OF NRZ TETHERING COMPLEX"/>
    <property type="match status" value="1"/>
</dbReference>
<comment type="caution">
    <text evidence="1">The sequence shown here is derived from an EMBL/GenBank/DDBJ whole genome shotgun (WGS) entry which is preliminary data.</text>
</comment>
<proteinExistence type="predicted"/>
<dbReference type="GO" id="GO:0006890">
    <property type="term" value="P:retrograde vesicle-mediated transport, Golgi to endoplasmic reticulum"/>
    <property type="evidence" value="ECO:0007669"/>
    <property type="project" value="TreeGrafter"/>
</dbReference>
<dbReference type="EMBL" id="LADJ01029250">
    <property type="protein sequence ID" value="KPJ21200.1"/>
    <property type="molecule type" value="Genomic_DNA"/>
</dbReference>
<sequence length="110" mass="12583">MEVVKVEEDVDDSMLELTKELFKTVLFAITDMETFQPKPKKITVVSRVYRLLGVKSTTPTELFSRKIESGNYSDALSLAEQFGLDSDLVYQQQWRKNPVSTDAINNYLVT</sequence>
<keyword evidence="2" id="KW-1185">Reference proteome</keyword>
<organism evidence="1 2">
    <name type="scientific">Papilio machaon</name>
    <name type="common">Old World swallowtail butterfly</name>
    <dbReference type="NCBI Taxonomy" id="76193"/>
    <lineage>
        <taxon>Eukaryota</taxon>
        <taxon>Metazoa</taxon>
        <taxon>Ecdysozoa</taxon>
        <taxon>Arthropoda</taxon>
        <taxon>Hexapoda</taxon>
        <taxon>Insecta</taxon>
        <taxon>Pterygota</taxon>
        <taxon>Neoptera</taxon>
        <taxon>Endopterygota</taxon>
        <taxon>Lepidoptera</taxon>
        <taxon>Glossata</taxon>
        <taxon>Ditrysia</taxon>
        <taxon>Papilionoidea</taxon>
        <taxon>Papilionidae</taxon>
        <taxon>Papilioninae</taxon>
        <taxon>Papilio</taxon>
    </lineage>
</organism>
<gene>
    <name evidence="1" type="ORF">RR48_00022</name>
</gene>
<dbReference type="PANTHER" id="PTHR15922">
    <property type="entry name" value="NEUROBLASTOMA-AMPLIFIED SEQUENCE"/>
    <property type="match status" value="1"/>
</dbReference>
<accession>A0A0N1IQS0</accession>
<dbReference type="InParanoid" id="A0A0N1IQS0"/>
<name>A0A0N1IQS0_PAPMA</name>
<evidence type="ECO:0000313" key="2">
    <source>
        <dbReference type="Proteomes" id="UP000053240"/>
    </source>
</evidence>
<dbReference type="Proteomes" id="UP000053240">
    <property type="component" value="Unassembled WGS sequence"/>
</dbReference>
<dbReference type="AlphaFoldDB" id="A0A0N1IQS0"/>
<dbReference type="GO" id="GO:0070939">
    <property type="term" value="C:Dsl1/NZR complex"/>
    <property type="evidence" value="ECO:0007669"/>
    <property type="project" value="TreeGrafter"/>
</dbReference>
<dbReference type="STRING" id="76193.A0A0N1IQS0"/>
<dbReference type="GO" id="GO:0000149">
    <property type="term" value="F:SNARE binding"/>
    <property type="evidence" value="ECO:0007669"/>
    <property type="project" value="TreeGrafter"/>
</dbReference>